<proteinExistence type="predicted"/>
<dbReference type="PANTHER" id="PTHR44051">
    <property type="entry name" value="GLUTATHIONE S-TRANSFERASE-RELATED"/>
    <property type="match status" value="1"/>
</dbReference>
<sequence>MLAPAELMKIHPLGKSPVIKVTPANGGAPLTLAESGWMTQYLVENTPTGAKLMPPKYKEGQEGKIGGETEEYMRYMYIMHYCEGSLMPILVMTIVINALKSPQVPFFIRPITGAAANRIFSTFIFPNAQKHMGMLDGMLKSSSGRYLCGDKLTAADILMSFPLIAARGRLDEIGNWEGGSWAKAFPAINEYVDRLEAEEGYKKSVQKVEELEGRKFQPSL</sequence>
<dbReference type="Gene3D" id="3.40.30.10">
    <property type="entry name" value="Glutaredoxin"/>
    <property type="match status" value="1"/>
</dbReference>
<keyword evidence="3" id="KW-1185">Reference proteome</keyword>
<evidence type="ECO:0000259" key="1">
    <source>
        <dbReference type="PROSITE" id="PS50405"/>
    </source>
</evidence>
<dbReference type="InterPro" id="IPR010987">
    <property type="entry name" value="Glutathione-S-Trfase_C-like"/>
</dbReference>
<dbReference type="PANTHER" id="PTHR44051:SF9">
    <property type="entry name" value="GLUTATHIONE S-TRANSFERASE 1"/>
    <property type="match status" value="1"/>
</dbReference>
<evidence type="ECO:0000313" key="2">
    <source>
        <dbReference type="EMBL" id="KAG9252801.1"/>
    </source>
</evidence>
<dbReference type="CDD" id="cd03189">
    <property type="entry name" value="GST_C_GTT1_like"/>
    <property type="match status" value="1"/>
</dbReference>
<dbReference type="Proteomes" id="UP000887229">
    <property type="component" value="Unassembled WGS sequence"/>
</dbReference>
<organism evidence="2 3">
    <name type="scientific">Emericellopsis atlantica</name>
    <dbReference type="NCBI Taxonomy" id="2614577"/>
    <lineage>
        <taxon>Eukaryota</taxon>
        <taxon>Fungi</taxon>
        <taxon>Dikarya</taxon>
        <taxon>Ascomycota</taxon>
        <taxon>Pezizomycotina</taxon>
        <taxon>Sordariomycetes</taxon>
        <taxon>Hypocreomycetidae</taxon>
        <taxon>Hypocreales</taxon>
        <taxon>Bionectriaceae</taxon>
        <taxon>Emericellopsis</taxon>
    </lineage>
</organism>
<protein>
    <submittedName>
        <fullName evidence="2">Glutathione S-transferase</fullName>
    </submittedName>
</protein>
<dbReference type="Pfam" id="PF14497">
    <property type="entry name" value="GST_C_3"/>
    <property type="match status" value="1"/>
</dbReference>
<dbReference type="SUPFAM" id="SSF47616">
    <property type="entry name" value="GST C-terminal domain-like"/>
    <property type="match status" value="1"/>
</dbReference>
<comment type="caution">
    <text evidence="2">The sequence shown here is derived from an EMBL/GenBank/DDBJ whole genome shotgun (WGS) entry which is preliminary data.</text>
</comment>
<dbReference type="InterPro" id="IPR036282">
    <property type="entry name" value="Glutathione-S-Trfase_C_sf"/>
</dbReference>
<evidence type="ECO:0000313" key="3">
    <source>
        <dbReference type="Proteomes" id="UP000887229"/>
    </source>
</evidence>
<dbReference type="EMBL" id="MU251260">
    <property type="protein sequence ID" value="KAG9252801.1"/>
    <property type="molecule type" value="Genomic_DNA"/>
</dbReference>
<dbReference type="Gene3D" id="1.20.1050.10">
    <property type="match status" value="1"/>
</dbReference>
<gene>
    <name evidence="2" type="ORF">F5Z01DRAFT_659487</name>
</gene>
<reference evidence="2" key="1">
    <citation type="journal article" date="2021" name="IMA Fungus">
        <title>Genomic characterization of three marine fungi, including Emericellopsis atlantica sp. nov. with signatures of a generalist lifestyle and marine biomass degradation.</title>
        <authorList>
            <person name="Hagestad O.C."/>
            <person name="Hou L."/>
            <person name="Andersen J.H."/>
            <person name="Hansen E.H."/>
            <person name="Altermark B."/>
            <person name="Li C."/>
            <person name="Kuhnert E."/>
            <person name="Cox R.J."/>
            <person name="Crous P.W."/>
            <person name="Spatafora J.W."/>
            <person name="Lail K."/>
            <person name="Amirebrahimi M."/>
            <person name="Lipzen A."/>
            <person name="Pangilinan J."/>
            <person name="Andreopoulos W."/>
            <person name="Hayes R.D."/>
            <person name="Ng V."/>
            <person name="Grigoriev I.V."/>
            <person name="Jackson S.A."/>
            <person name="Sutton T.D.S."/>
            <person name="Dobson A.D.W."/>
            <person name="Rama T."/>
        </authorList>
    </citation>
    <scope>NUCLEOTIDE SEQUENCE</scope>
    <source>
        <strain evidence="2">TS7</strain>
    </source>
</reference>
<dbReference type="InterPro" id="IPR036249">
    <property type="entry name" value="Thioredoxin-like_sf"/>
</dbReference>
<accession>A0A9P7ZJD9</accession>
<feature type="domain" description="GST C-terminal" evidence="1">
    <location>
        <begin position="68"/>
        <end position="219"/>
    </location>
</feature>
<dbReference type="InterPro" id="IPR004046">
    <property type="entry name" value="GST_C"/>
</dbReference>
<dbReference type="SUPFAM" id="SSF52833">
    <property type="entry name" value="Thioredoxin-like"/>
    <property type="match status" value="1"/>
</dbReference>
<dbReference type="RefSeq" id="XP_046116725.1">
    <property type="nucleotide sequence ID" value="XM_046263775.1"/>
</dbReference>
<dbReference type="GeneID" id="70294678"/>
<dbReference type="PROSITE" id="PS50405">
    <property type="entry name" value="GST_CTER"/>
    <property type="match status" value="1"/>
</dbReference>
<dbReference type="OrthoDB" id="2098326at2759"/>
<dbReference type="AlphaFoldDB" id="A0A9P7ZJD9"/>
<name>A0A9P7ZJD9_9HYPO</name>